<dbReference type="InterPro" id="IPR050185">
    <property type="entry name" value="Ub_carboxyl-term_hydrolase"/>
</dbReference>
<name>A0A381WSD4_9ZZZZ</name>
<dbReference type="Gene3D" id="3.90.70.10">
    <property type="entry name" value="Cysteine proteinases"/>
    <property type="match status" value="1"/>
</dbReference>
<sequence>MSVIGKIGIINHGNNCYLNSALQFLSQAFKANQELLKYKDSSTIYSFFVPFIINKWSNTSIDIYNPTNIKFLIAKKNRQFFNNNQQDSHEFLVCLMDVMENKTIKTFFDSKILSIIKCNKCSLISHTRQSIRFVSLSINDNVCDLTSSFRKFISKENLKGTWKCEKCKNNDGSKQITFERWSPYIIIHLKRFKWNNNGERINTKFSFPINWSIKEMRHHKYKLISIINHYGSFNGGHYTSCGRVKNNKWLSYNDSKINEINLDKIKNNFKVSSYLLLYEKIVNQPKK</sequence>
<feature type="domain" description="USP" evidence="1">
    <location>
        <begin position="7"/>
        <end position="281"/>
    </location>
</feature>
<dbReference type="PROSITE" id="PS00972">
    <property type="entry name" value="USP_1"/>
    <property type="match status" value="1"/>
</dbReference>
<dbReference type="InterPro" id="IPR028889">
    <property type="entry name" value="USP"/>
</dbReference>
<proteinExistence type="predicted"/>
<dbReference type="EMBL" id="UINC01012725">
    <property type="protein sequence ID" value="SVA55395.1"/>
    <property type="molecule type" value="Genomic_DNA"/>
</dbReference>
<dbReference type="InterPro" id="IPR001394">
    <property type="entry name" value="Peptidase_C19_UCH"/>
</dbReference>
<gene>
    <name evidence="2" type="ORF">METZ01_LOCUS108249</name>
</gene>
<dbReference type="CDD" id="cd02257">
    <property type="entry name" value="Peptidase_C19"/>
    <property type="match status" value="1"/>
</dbReference>
<dbReference type="GO" id="GO:0004843">
    <property type="term" value="F:cysteine-type deubiquitinase activity"/>
    <property type="evidence" value="ECO:0007669"/>
    <property type="project" value="InterPro"/>
</dbReference>
<dbReference type="InterPro" id="IPR038765">
    <property type="entry name" value="Papain-like_cys_pep_sf"/>
</dbReference>
<evidence type="ECO:0000313" key="2">
    <source>
        <dbReference type="EMBL" id="SVA55395.1"/>
    </source>
</evidence>
<dbReference type="InterPro" id="IPR018200">
    <property type="entry name" value="USP_CS"/>
</dbReference>
<dbReference type="PROSITE" id="PS50235">
    <property type="entry name" value="USP_3"/>
    <property type="match status" value="1"/>
</dbReference>
<dbReference type="GO" id="GO:0016579">
    <property type="term" value="P:protein deubiquitination"/>
    <property type="evidence" value="ECO:0007669"/>
    <property type="project" value="InterPro"/>
</dbReference>
<dbReference type="AlphaFoldDB" id="A0A381WSD4"/>
<organism evidence="2">
    <name type="scientific">marine metagenome</name>
    <dbReference type="NCBI Taxonomy" id="408172"/>
    <lineage>
        <taxon>unclassified sequences</taxon>
        <taxon>metagenomes</taxon>
        <taxon>ecological metagenomes</taxon>
    </lineage>
</organism>
<dbReference type="PANTHER" id="PTHR21646">
    <property type="entry name" value="UBIQUITIN CARBOXYL-TERMINAL HYDROLASE"/>
    <property type="match status" value="1"/>
</dbReference>
<dbReference type="SUPFAM" id="SSF54001">
    <property type="entry name" value="Cysteine proteinases"/>
    <property type="match status" value="1"/>
</dbReference>
<protein>
    <recommendedName>
        <fullName evidence="1">USP domain-containing protein</fullName>
    </recommendedName>
</protein>
<accession>A0A381WSD4</accession>
<dbReference type="Pfam" id="PF00443">
    <property type="entry name" value="UCH"/>
    <property type="match status" value="1"/>
</dbReference>
<dbReference type="PROSITE" id="PS00973">
    <property type="entry name" value="USP_2"/>
    <property type="match status" value="1"/>
</dbReference>
<reference evidence="2" key="1">
    <citation type="submission" date="2018-05" db="EMBL/GenBank/DDBJ databases">
        <authorList>
            <person name="Lanie J.A."/>
            <person name="Ng W.-L."/>
            <person name="Kazmierczak K.M."/>
            <person name="Andrzejewski T.M."/>
            <person name="Davidsen T.M."/>
            <person name="Wayne K.J."/>
            <person name="Tettelin H."/>
            <person name="Glass J.I."/>
            <person name="Rusch D."/>
            <person name="Podicherti R."/>
            <person name="Tsui H.-C.T."/>
            <person name="Winkler M.E."/>
        </authorList>
    </citation>
    <scope>NUCLEOTIDE SEQUENCE</scope>
</reference>
<evidence type="ECO:0000259" key="1">
    <source>
        <dbReference type="PROSITE" id="PS50235"/>
    </source>
</evidence>